<organism evidence="3 4">
    <name type="scientific">Spinacia oleracea</name>
    <name type="common">Spinach</name>
    <dbReference type="NCBI Taxonomy" id="3562"/>
    <lineage>
        <taxon>Eukaryota</taxon>
        <taxon>Viridiplantae</taxon>
        <taxon>Streptophyta</taxon>
        <taxon>Embryophyta</taxon>
        <taxon>Tracheophyta</taxon>
        <taxon>Spermatophyta</taxon>
        <taxon>Magnoliopsida</taxon>
        <taxon>eudicotyledons</taxon>
        <taxon>Gunneridae</taxon>
        <taxon>Pentapetalae</taxon>
        <taxon>Caryophyllales</taxon>
        <taxon>Chenopodiaceae</taxon>
        <taxon>Chenopodioideae</taxon>
        <taxon>Anserineae</taxon>
        <taxon>Spinacia</taxon>
    </lineage>
</organism>
<evidence type="ECO:0008006" key="5">
    <source>
        <dbReference type="Google" id="ProtNLM"/>
    </source>
</evidence>
<dbReference type="InterPro" id="IPR026960">
    <property type="entry name" value="RVT-Znf"/>
</dbReference>
<dbReference type="KEGG" id="soe:110802294"/>
<dbReference type="Pfam" id="PF13966">
    <property type="entry name" value="zf-RVT"/>
    <property type="match status" value="1"/>
</dbReference>
<dbReference type="InterPro" id="IPR012337">
    <property type="entry name" value="RNaseH-like_sf"/>
</dbReference>
<dbReference type="Gene3D" id="3.30.420.10">
    <property type="entry name" value="Ribonuclease H-like superfamily/Ribonuclease H"/>
    <property type="match status" value="1"/>
</dbReference>
<dbReference type="AlphaFoldDB" id="A0A9R0J907"/>
<sequence length="339" mass="39197">MEEDRISEDVLKALRIIWKINILPKWKVFMWKLMYGGLAVNHNLERRGFDISNHCGYCGCEDESLQHVFQTCSVARLAWSVYRIQVHLNDNESISFTTWIQRHILLYYSKDSAENTKLEAFVAMLWSLWVTRNGRVFRNLGGHARSVLIQTEEEMKLLRSFQQGYRWEGMGNQSKDKDPFHPPGFLLVSLGRNKDFFPNFVLQVDGSWAKKTKKVGWGWAYKDGTEDNNCYRDGGGSYGRTSTAFQAEVKACLHAMQWAKEQNINEVMLLTDSNNLVMNLKLNKDGIVVQTIWDINEIKRLAATFNTCIILKADRDRVGSAHNIANKCRKEGLSFRNRI</sequence>
<accession>A0A9R0J907</accession>
<proteinExistence type="predicted"/>
<evidence type="ECO:0000259" key="1">
    <source>
        <dbReference type="Pfam" id="PF13456"/>
    </source>
</evidence>
<keyword evidence="3" id="KW-1185">Reference proteome</keyword>
<reference evidence="4" key="2">
    <citation type="submission" date="2025-08" db="UniProtKB">
        <authorList>
            <consortium name="RefSeq"/>
        </authorList>
    </citation>
    <scope>IDENTIFICATION</scope>
    <source>
        <tissue evidence="4">Leaf</tissue>
    </source>
</reference>
<reference evidence="3" key="1">
    <citation type="journal article" date="2021" name="Nat. Commun.">
        <title>Genomic analyses provide insights into spinach domestication and the genetic basis of agronomic traits.</title>
        <authorList>
            <person name="Cai X."/>
            <person name="Sun X."/>
            <person name="Xu C."/>
            <person name="Sun H."/>
            <person name="Wang X."/>
            <person name="Ge C."/>
            <person name="Zhang Z."/>
            <person name="Wang Q."/>
            <person name="Fei Z."/>
            <person name="Jiao C."/>
            <person name="Wang Q."/>
        </authorList>
    </citation>
    <scope>NUCLEOTIDE SEQUENCE [LARGE SCALE GENOMIC DNA]</scope>
    <source>
        <strain evidence="3">cv. Varoflay</strain>
    </source>
</reference>
<dbReference type="PANTHER" id="PTHR47074:SF11">
    <property type="entry name" value="REVERSE TRANSCRIPTASE-LIKE PROTEIN"/>
    <property type="match status" value="1"/>
</dbReference>
<name>A0A9R0J907_SPIOL</name>
<feature type="domain" description="Reverse transcriptase zinc-binding" evidence="2">
    <location>
        <begin position="12"/>
        <end position="79"/>
    </location>
</feature>
<dbReference type="CDD" id="cd06222">
    <property type="entry name" value="RNase_H_like"/>
    <property type="match status" value="1"/>
</dbReference>
<dbReference type="Pfam" id="PF13456">
    <property type="entry name" value="RVT_3"/>
    <property type="match status" value="1"/>
</dbReference>
<dbReference type="GeneID" id="110802294"/>
<feature type="domain" description="RNase H type-1" evidence="1">
    <location>
        <begin position="204"/>
        <end position="328"/>
    </location>
</feature>
<dbReference type="InterPro" id="IPR052929">
    <property type="entry name" value="RNase_H-like_EbsB-rel"/>
</dbReference>
<dbReference type="GO" id="GO:0004523">
    <property type="term" value="F:RNA-DNA hybrid ribonuclease activity"/>
    <property type="evidence" value="ECO:0007669"/>
    <property type="project" value="InterPro"/>
</dbReference>
<dbReference type="SUPFAM" id="SSF53098">
    <property type="entry name" value="Ribonuclease H-like"/>
    <property type="match status" value="1"/>
</dbReference>
<dbReference type="Proteomes" id="UP000813463">
    <property type="component" value="Chromosome 3"/>
</dbReference>
<dbReference type="InterPro" id="IPR044730">
    <property type="entry name" value="RNase_H-like_dom_plant"/>
</dbReference>
<evidence type="ECO:0000259" key="2">
    <source>
        <dbReference type="Pfam" id="PF13966"/>
    </source>
</evidence>
<dbReference type="InterPro" id="IPR036397">
    <property type="entry name" value="RNaseH_sf"/>
</dbReference>
<dbReference type="GO" id="GO:0003676">
    <property type="term" value="F:nucleic acid binding"/>
    <property type="evidence" value="ECO:0007669"/>
    <property type="project" value="InterPro"/>
</dbReference>
<gene>
    <name evidence="4" type="primary">LOC110802294</name>
</gene>
<dbReference type="OrthoDB" id="997279at2759"/>
<evidence type="ECO:0000313" key="4">
    <source>
        <dbReference type="RefSeq" id="XP_021863436.1"/>
    </source>
</evidence>
<dbReference type="RefSeq" id="XP_021863436.1">
    <property type="nucleotide sequence ID" value="XM_022007744.1"/>
</dbReference>
<dbReference type="InterPro" id="IPR002156">
    <property type="entry name" value="RNaseH_domain"/>
</dbReference>
<dbReference type="PANTHER" id="PTHR47074">
    <property type="entry name" value="BNAC02G40300D PROTEIN"/>
    <property type="match status" value="1"/>
</dbReference>
<evidence type="ECO:0000313" key="3">
    <source>
        <dbReference type="Proteomes" id="UP000813463"/>
    </source>
</evidence>
<protein>
    <recommendedName>
        <fullName evidence="5">RNase H type-1 domain-containing protein</fullName>
    </recommendedName>
</protein>